<dbReference type="InParanoid" id="A0A2G5F102"/>
<dbReference type="InterPro" id="IPR014720">
    <property type="entry name" value="dsRBD_dom"/>
</dbReference>
<dbReference type="AlphaFoldDB" id="A0A2G5F102"/>
<dbReference type="PANTHER" id="PTHR46031">
    <property type="match status" value="1"/>
</dbReference>
<dbReference type="CDD" id="cd19908">
    <property type="entry name" value="DSRM_AtDRB-like_rpt2"/>
    <property type="match status" value="1"/>
</dbReference>
<dbReference type="SUPFAM" id="SSF54768">
    <property type="entry name" value="dsRNA-binding domain-like"/>
    <property type="match status" value="2"/>
</dbReference>
<sequence length="582" mass="64153">MYKNQLQELAQRSCFNLPSYACIREGPDHAPRFKATVNFNGENFESPGFCTTLRQAEHSAAEVALSELSKRGPSRTLAAKVLDETGVYKNLLQETAHRAGLNLPVYTTVRSGPGHVPVFHSTVELAGLSFTGEPAKTKKQAQKNAAIAAWSVLKQLPHMQASSSSSAKLENERKDEQEQIIVARALAKLCPPDMKKSTVQNDRYHGRQRSAPIHQDMRPTSSRMPLYPMQYPSWPYHHYSPEMTMYSMWQPQQPYQQQNCLLTLPVAPSPPGPQILPLVHSLFQPDHAQYVLARDKEPISVVASIPASASAPSHVLSNRAMPIHVRSRSQVTIQEIQEERTQEGEDWPQSDAKSDGNNVKIESNSPVFPRFEVQSPASSKTIVEPLLQEKPLEDQRHCRTESNTGHSAQQERISSEQFKWSSQSPKETAPGCGEFLLSSSDSFDSSTSKLALHSPRPSSGGVPKYCTKPSNAAPVRIKTVGASVPSVNPRPESLKAWVPTPSTFRTEAPACSARPRLMRTGGMFSTNFMAPAVQIRSVVPVCSAPPSKMPEPGQEGLRPISEKNKESEDVTAASSELDKLRI</sequence>
<evidence type="ECO:0000256" key="5">
    <source>
        <dbReference type="SAM" id="MobiDB-lite"/>
    </source>
</evidence>
<dbReference type="Gene3D" id="3.30.160.20">
    <property type="match status" value="2"/>
</dbReference>
<dbReference type="GO" id="GO:0003725">
    <property type="term" value="F:double-stranded RNA binding"/>
    <property type="evidence" value="ECO:0007669"/>
    <property type="project" value="InterPro"/>
</dbReference>
<keyword evidence="2 3" id="KW-0694">RNA-binding</keyword>
<evidence type="ECO:0000256" key="1">
    <source>
        <dbReference type="ARBA" id="ARBA00022737"/>
    </source>
</evidence>
<keyword evidence="1" id="KW-0677">Repeat</keyword>
<protein>
    <recommendedName>
        <fullName evidence="6">DRBM domain-containing protein</fullName>
    </recommendedName>
</protein>
<feature type="domain" description="DRBM" evidence="6">
    <location>
        <begin position="1"/>
        <end position="70"/>
    </location>
</feature>
<name>A0A2G5F102_AQUCA</name>
<dbReference type="InterPro" id="IPR044450">
    <property type="entry name" value="AtDRB-like_DSRM_1"/>
</dbReference>
<accession>A0A2G5F102</accession>
<feature type="region of interest" description="Disordered" evidence="5">
    <location>
        <begin position="543"/>
        <end position="582"/>
    </location>
</feature>
<dbReference type="FunFam" id="3.30.160.20:FF:000036">
    <property type="entry name" value="Double-stranded RNA-binding protein 2"/>
    <property type="match status" value="2"/>
</dbReference>
<feature type="domain" description="DRBM" evidence="6">
    <location>
        <begin position="87"/>
        <end position="155"/>
    </location>
</feature>
<feature type="compositionally biased region" description="Basic and acidic residues" evidence="5">
    <location>
        <begin position="390"/>
        <end position="400"/>
    </location>
</feature>
<reference evidence="7 8" key="1">
    <citation type="submission" date="2017-09" db="EMBL/GenBank/DDBJ databases">
        <title>WGS assembly of Aquilegia coerulea Goldsmith.</title>
        <authorList>
            <person name="Hodges S."/>
            <person name="Kramer E."/>
            <person name="Nordborg M."/>
            <person name="Tomkins J."/>
            <person name="Borevitz J."/>
            <person name="Derieg N."/>
            <person name="Yan J."/>
            <person name="Mihaltcheva S."/>
            <person name="Hayes R.D."/>
            <person name="Rokhsar D."/>
        </authorList>
    </citation>
    <scope>NUCLEOTIDE SEQUENCE [LARGE SCALE GENOMIC DNA]</scope>
    <source>
        <strain evidence="8">cv. Goldsmith</strain>
    </source>
</reference>
<dbReference type="Pfam" id="PF00035">
    <property type="entry name" value="dsrm"/>
    <property type="match status" value="2"/>
</dbReference>
<organism evidence="7 8">
    <name type="scientific">Aquilegia coerulea</name>
    <name type="common">Rocky mountain columbine</name>
    <dbReference type="NCBI Taxonomy" id="218851"/>
    <lineage>
        <taxon>Eukaryota</taxon>
        <taxon>Viridiplantae</taxon>
        <taxon>Streptophyta</taxon>
        <taxon>Embryophyta</taxon>
        <taxon>Tracheophyta</taxon>
        <taxon>Spermatophyta</taxon>
        <taxon>Magnoliopsida</taxon>
        <taxon>Ranunculales</taxon>
        <taxon>Ranunculaceae</taxon>
        <taxon>Thalictroideae</taxon>
        <taxon>Aquilegia</taxon>
    </lineage>
</organism>
<proteinExistence type="predicted"/>
<dbReference type="Proteomes" id="UP000230069">
    <property type="component" value="Unassembled WGS sequence"/>
</dbReference>
<evidence type="ECO:0000256" key="3">
    <source>
        <dbReference type="PROSITE-ProRule" id="PRU00266"/>
    </source>
</evidence>
<evidence type="ECO:0000259" key="6">
    <source>
        <dbReference type="PROSITE" id="PS50137"/>
    </source>
</evidence>
<dbReference type="InterPro" id="IPR044451">
    <property type="entry name" value="AtDRB-like_DSRM_2"/>
</dbReference>
<feature type="region of interest" description="Disordered" evidence="5">
    <location>
        <begin position="337"/>
        <end position="435"/>
    </location>
</feature>
<feature type="compositionally biased region" description="Polar residues" evidence="5">
    <location>
        <begin position="355"/>
        <end position="366"/>
    </location>
</feature>
<keyword evidence="8" id="KW-1185">Reference proteome</keyword>
<evidence type="ECO:0000256" key="2">
    <source>
        <dbReference type="ARBA" id="ARBA00022884"/>
    </source>
</evidence>
<feature type="compositionally biased region" description="Polar residues" evidence="5">
    <location>
        <begin position="401"/>
        <end position="426"/>
    </location>
</feature>
<dbReference type="OrthoDB" id="5988181at2759"/>
<keyword evidence="4" id="KW-0175">Coiled coil</keyword>
<dbReference type="PROSITE" id="PS50137">
    <property type="entry name" value="DS_RBD"/>
    <property type="match status" value="2"/>
</dbReference>
<evidence type="ECO:0000256" key="4">
    <source>
        <dbReference type="SAM" id="Coils"/>
    </source>
</evidence>
<dbReference type="PANTHER" id="PTHR46031:SF26">
    <property type="entry name" value="DOUBLE-STRANDED RNA-BINDING PROTEIN 2"/>
    <property type="match status" value="1"/>
</dbReference>
<dbReference type="SMART" id="SM00358">
    <property type="entry name" value="DSRM"/>
    <property type="match status" value="2"/>
</dbReference>
<dbReference type="EMBL" id="KZ305020">
    <property type="protein sequence ID" value="PIA61650.1"/>
    <property type="molecule type" value="Genomic_DNA"/>
</dbReference>
<dbReference type="CDD" id="cd19907">
    <property type="entry name" value="DSRM_AtDRB-like_rpt1"/>
    <property type="match status" value="1"/>
</dbReference>
<evidence type="ECO:0000313" key="7">
    <source>
        <dbReference type="EMBL" id="PIA61650.1"/>
    </source>
</evidence>
<dbReference type="STRING" id="218851.A0A2G5F102"/>
<evidence type="ECO:0000313" key="8">
    <source>
        <dbReference type="Proteomes" id="UP000230069"/>
    </source>
</evidence>
<gene>
    <name evidence="7" type="ORF">AQUCO_00300881v1</name>
</gene>
<feature type="coiled-coil region" evidence="4">
    <location>
        <begin position="159"/>
        <end position="186"/>
    </location>
</feature>